<feature type="domain" description="Luciferase-like" evidence="6">
    <location>
        <begin position="29"/>
        <end position="387"/>
    </location>
</feature>
<evidence type="ECO:0000259" key="6">
    <source>
        <dbReference type="Pfam" id="PF00296"/>
    </source>
</evidence>
<evidence type="ECO:0000256" key="1">
    <source>
        <dbReference type="ARBA" id="ARBA00022630"/>
    </source>
</evidence>
<dbReference type="Proteomes" id="UP001597299">
    <property type="component" value="Unassembled WGS sequence"/>
</dbReference>
<evidence type="ECO:0000256" key="5">
    <source>
        <dbReference type="ARBA" id="ARBA00033748"/>
    </source>
</evidence>
<keyword evidence="1" id="KW-0285">Flavoprotein</keyword>
<dbReference type="PANTHER" id="PTHR30011:SF16">
    <property type="entry name" value="C2H2 FINGER DOMAIN TRANSCRIPTION FACTOR (EUROFUNG)-RELATED"/>
    <property type="match status" value="1"/>
</dbReference>
<dbReference type="InterPro" id="IPR036661">
    <property type="entry name" value="Luciferase-like_sf"/>
</dbReference>
<sequence>MSARPRQLHFNVHVSTGGNHEGAWRHPRSEPVQLTSLDYQRKVAAIAERGKLDALFFGDVPALSDNVKLRPVEQLDPVALHGALSAVTTHIGLAATISTSFNEPFNVARKIASLDLLSGGRVGWNIVTTSSENAARNYGLDGVIAHRDRYRRAEDFVEVVKKLWGSWDADAIVHDREAGLYVDTDRIHPISHEGEFFKVRGPLNVPPSPQGRPVLIQAGSSETGVAFAARHAEVVFTAQRTLEDGQRFYRELKRQVAANGRDPEHVKIVVGLSPIIGGTEAEAKKLAQELNELTVPEYGLRQLRQFSGVDLSAYPLDAPVPLDAFPDAEAVETHRSRTALVIELAKRETLTIRQLLHRLAGARGHQTFVGSTDQLADRIEEWFTSGAADGFNFMPAYLPGGLEDFVDGVIPILQRRGLFRRDYEGTTLRDHYDLPFPEAGRDRRAA</sequence>
<dbReference type="CDD" id="cd01095">
    <property type="entry name" value="Nitrilotriacetate_monoxgenase"/>
    <property type="match status" value="1"/>
</dbReference>
<organism evidence="7 8">
    <name type="scientific">Ancylobacter oerskovii</name>
    <dbReference type="NCBI Taxonomy" id="459519"/>
    <lineage>
        <taxon>Bacteria</taxon>
        <taxon>Pseudomonadati</taxon>
        <taxon>Pseudomonadota</taxon>
        <taxon>Alphaproteobacteria</taxon>
        <taxon>Hyphomicrobiales</taxon>
        <taxon>Xanthobacteraceae</taxon>
        <taxon>Ancylobacter</taxon>
    </lineage>
</organism>
<name>A0ABW4Z291_9HYPH</name>
<comment type="caution">
    <text evidence="7">The sequence shown here is derived from an EMBL/GenBank/DDBJ whole genome shotgun (WGS) entry which is preliminary data.</text>
</comment>
<dbReference type="GO" id="GO:0016491">
    <property type="term" value="F:oxidoreductase activity"/>
    <property type="evidence" value="ECO:0007669"/>
    <property type="project" value="UniProtKB-KW"/>
</dbReference>
<keyword evidence="3 7" id="KW-0560">Oxidoreductase</keyword>
<dbReference type="NCBIfam" id="TIGR03860">
    <property type="entry name" value="FMN_nitrolo"/>
    <property type="match status" value="1"/>
</dbReference>
<dbReference type="InterPro" id="IPR051260">
    <property type="entry name" value="Diverse_substr_monoxygenases"/>
</dbReference>
<dbReference type="Pfam" id="PF00296">
    <property type="entry name" value="Bac_luciferase"/>
    <property type="match status" value="1"/>
</dbReference>
<evidence type="ECO:0000256" key="4">
    <source>
        <dbReference type="ARBA" id="ARBA00023033"/>
    </source>
</evidence>
<dbReference type="Gene3D" id="3.20.20.30">
    <property type="entry name" value="Luciferase-like domain"/>
    <property type="match status" value="1"/>
</dbReference>
<evidence type="ECO:0000313" key="7">
    <source>
        <dbReference type="EMBL" id="MFD2142577.1"/>
    </source>
</evidence>
<dbReference type="RefSeq" id="WP_213353715.1">
    <property type="nucleotide sequence ID" value="NZ_JAHBGB010000037.1"/>
</dbReference>
<reference evidence="8" key="1">
    <citation type="journal article" date="2019" name="Int. J. Syst. Evol. Microbiol.">
        <title>The Global Catalogue of Microorganisms (GCM) 10K type strain sequencing project: providing services to taxonomists for standard genome sequencing and annotation.</title>
        <authorList>
            <consortium name="The Broad Institute Genomics Platform"/>
            <consortium name="The Broad Institute Genome Sequencing Center for Infectious Disease"/>
            <person name="Wu L."/>
            <person name="Ma J."/>
        </authorList>
    </citation>
    <scope>NUCLEOTIDE SEQUENCE [LARGE SCALE GENOMIC DNA]</scope>
    <source>
        <strain evidence="8">CCM 7435</strain>
    </source>
</reference>
<keyword evidence="2" id="KW-0288">FMN</keyword>
<dbReference type="EC" id="1.-.-.-" evidence="7"/>
<dbReference type="InterPro" id="IPR016215">
    <property type="entry name" value="NTA_MOA"/>
</dbReference>
<dbReference type="SUPFAM" id="SSF51679">
    <property type="entry name" value="Bacterial luciferase-like"/>
    <property type="match status" value="1"/>
</dbReference>
<accession>A0ABW4Z291</accession>
<protein>
    <submittedName>
        <fullName evidence="7">LLM class flavin-dependent oxidoreductase</fullName>
        <ecNumber evidence="7">1.-.-.-</ecNumber>
    </submittedName>
</protein>
<dbReference type="PIRSF" id="PIRSF000337">
    <property type="entry name" value="NTA_MOA"/>
    <property type="match status" value="1"/>
</dbReference>
<evidence type="ECO:0000313" key="8">
    <source>
        <dbReference type="Proteomes" id="UP001597299"/>
    </source>
</evidence>
<dbReference type="InterPro" id="IPR011251">
    <property type="entry name" value="Luciferase-like_dom"/>
</dbReference>
<evidence type="ECO:0000256" key="2">
    <source>
        <dbReference type="ARBA" id="ARBA00022643"/>
    </source>
</evidence>
<evidence type="ECO:0000256" key="3">
    <source>
        <dbReference type="ARBA" id="ARBA00023002"/>
    </source>
</evidence>
<comment type="similarity">
    <text evidence="5">Belongs to the NtaA/SnaA/DszA monooxygenase family.</text>
</comment>
<keyword evidence="4" id="KW-0503">Monooxygenase</keyword>
<keyword evidence="8" id="KW-1185">Reference proteome</keyword>
<dbReference type="EMBL" id="JBHUHD010000001">
    <property type="protein sequence ID" value="MFD2142577.1"/>
    <property type="molecule type" value="Genomic_DNA"/>
</dbReference>
<gene>
    <name evidence="7" type="ORF">ACFSNC_19395</name>
</gene>
<proteinExistence type="inferred from homology"/>
<dbReference type="PANTHER" id="PTHR30011">
    <property type="entry name" value="ALKANESULFONATE MONOOXYGENASE-RELATED"/>
    <property type="match status" value="1"/>
</dbReference>